<keyword evidence="5 6" id="KW-0560">Oxidoreductase</keyword>
<dbReference type="FunFam" id="2.40.110.10:FF:000002">
    <property type="entry name" value="Acyl-CoA dehydrogenase fadE12"/>
    <property type="match status" value="1"/>
</dbReference>
<dbReference type="SUPFAM" id="SSF56645">
    <property type="entry name" value="Acyl-CoA dehydrogenase NM domain-like"/>
    <property type="match status" value="1"/>
</dbReference>
<dbReference type="Gene3D" id="1.20.140.10">
    <property type="entry name" value="Butyryl-CoA Dehydrogenase, subunit A, domain 3"/>
    <property type="match status" value="1"/>
</dbReference>
<dbReference type="AlphaFoldDB" id="A0A9Y1FLY6"/>
<dbReference type="Pfam" id="PF02771">
    <property type="entry name" value="Acyl-CoA_dh_N"/>
    <property type="match status" value="1"/>
</dbReference>
<dbReference type="Proteomes" id="UP001201020">
    <property type="component" value="Chromosome"/>
</dbReference>
<proteinExistence type="inferred from homology"/>
<feature type="domain" description="Acyl-CoA oxidase/dehydrogenase middle" evidence="8">
    <location>
        <begin position="113"/>
        <end position="206"/>
    </location>
</feature>
<dbReference type="FunFam" id="1.10.540.10:FF:000002">
    <property type="entry name" value="Acyl-CoA dehydrogenase FadE19"/>
    <property type="match status" value="1"/>
</dbReference>
<dbReference type="PANTHER" id="PTHR43884">
    <property type="entry name" value="ACYL-COA DEHYDROGENASE"/>
    <property type="match status" value="1"/>
</dbReference>
<dbReference type="InterPro" id="IPR037069">
    <property type="entry name" value="AcylCoA_DH/ox_N_sf"/>
</dbReference>
<evidence type="ECO:0000313" key="10">
    <source>
        <dbReference type="EMBL" id="UJG42132.1"/>
    </source>
</evidence>
<evidence type="ECO:0000256" key="4">
    <source>
        <dbReference type="ARBA" id="ARBA00022827"/>
    </source>
</evidence>
<evidence type="ECO:0000256" key="2">
    <source>
        <dbReference type="ARBA" id="ARBA00009347"/>
    </source>
</evidence>
<dbReference type="InterPro" id="IPR006091">
    <property type="entry name" value="Acyl-CoA_Oxase/DH_mid-dom"/>
</dbReference>
<dbReference type="Pfam" id="PF02770">
    <property type="entry name" value="Acyl-CoA_dh_M"/>
    <property type="match status" value="1"/>
</dbReference>
<accession>A0A9Y1FLY6</accession>
<feature type="domain" description="Acyl-CoA dehydrogenase/oxidase C-terminal" evidence="7">
    <location>
        <begin position="219"/>
        <end position="364"/>
    </location>
</feature>
<keyword evidence="4 6" id="KW-0274">FAD</keyword>
<dbReference type="PANTHER" id="PTHR43884:SF12">
    <property type="entry name" value="ISOVALERYL-COA DEHYDROGENASE, MITOCHONDRIAL-RELATED"/>
    <property type="match status" value="1"/>
</dbReference>
<dbReference type="InterPro" id="IPR036250">
    <property type="entry name" value="AcylCo_DH-like_C"/>
</dbReference>
<dbReference type="GO" id="GO:0050660">
    <property type="term" value="F:flavin adenine dinucleotide binding"/>
    <property type="evidence" value="ECO:0007669"/>
    <property type="project" value="InterPro"/>
</dbReference>
<evidence type="ECO:0000256" key="3">
    <source>
        <dbReference type="ARBA" id="ARBA00022630"/>
    </source>
</evidence>
<gene>
    <name evidence="10" type="ORF">K9W45_06285</name>
</gene>
<feature type="domain" description="Acyl-CoA dehydrogenase/oxidase N-terminal" evidence="9">
    <location>
        <begin position="1"/>
        <end position="108"/>
    </location>
</feature>
<sequence length="395" mass="44190">MVRQSVREFAEKEIAPYVKEWDQAHEFHKPILKKMAEQGILGISLPVKYGGGGLDYISLAIACEELERIDTAMRVILSVHNGLCSLTIFQWGNKEQKEKYLPKLATGEVIGTFGLTEPAAGSDPAGIKSRCRKEGDEWVISGEKMWISYTNSSDVFLIFAYEEDVKHKGMRAFIVERDFGGLTTGNIEHKMGVRAGETGWIHLDEVRVPAENLLGEAEEGFKIAMSALDWGRYTVGAGAVGAAKASLEASVAYANERETFGKKIGQHQFIQGMIADMVADIEAAELLIWKAGWVKNQGKINTRETALSKWYATNAAVRCADRAIQIHGAYGFCDDYPVARYYRNVRGATIYEGSNEIQKIIQARYALGYFKDKPLRCMPPKYDPEEWMNPDTDKY</sequence>
<evidence type="ECO:0000259" key="7">
    <source>
        <dbReference type="Pfam" id="PF00441"/>
    </source>
</evidence>
<evidence type="ECO:0000256" key="6">
    <source>
        <dbReference type="RuleBase" id="RU362125"/>
    </source>
</evidence>
<name>A0A9Y1FLY6_9ARCH</name>
<protein>
    <submittedName>
        <fullName evidence="10">Acyl-CoA dehydrogenase family protein</fullName>
    </submittedName>
</protein>
<organism evidence="10">
    <name type="scientific">Candidatus Heimdallarchaeum aukensis</name>
    <dbReference type="NCBI Taxonomy" id="2876573"/>
    <lineage>
        <taxon>Archaea</taxon>
        <taxon>Promethearchaeati</taxon>
        <taxon>Candidatus Heimdallarchaeota</taxon>
        <taxon>Candidatus Heimdallarchaeia (ex Rinke et al. 2021) (nom. nud.)</taxon>
        <taxon>Candidatus Heimdallarchaeales</taxon>
        <taxon>Candidatus Heimdallarchaeaceae</taxon>
        <taxon>Candidatus Heimdallarchaeum</taxon>
    </lineage>
</organism>
<dbReference type="EMBL" id="CP084166">
    <property type="protein sequence ID" value="UJG42132.1"/>
    <property type="molecule type" value="Genomic_DNA"/>
</dbReference>
<dbReference type="SUPFAM" id="SSF47203">
    <property type="entry name" value="Acyl-CoA dehydrogenase C-terminal domain-like"/>
    <property type="match status" value="1"/>
</dbReference>
<dbReference type="InterPro" id="IPR009075">
    <property type="entry name" value="AcylCo_DH/oxidase_C"/>
</dbReference>
<evidence type="ECO:0000256" key="1">
    <source>
        <dbReference type="ARBA" id="ARBA00001974"/>
    </source>
</evidence>
<reference evidence="10" key="1">
    <citation type="journal article" date="2022" name="Nat. Microbiol.">
        <title>Unique mobile elements and scalable gene flow at the prokaryote-eukaryote boundary revealed by circularized Asgard archaea genomes.</title>
        <authorList>
            <person name="Wu F."/>
            <person name="Speth D.R."/>
            <person name="Philosof A."/>
            <person name="Cremiere A."/>
            <person name="Narayanan A."/>
            <person name="Barco R.A."/>
            <person name="Connon S.A."/>
            <person name="Amend J.P."/>
            <person name="Antoshechkin I.A."/>
            <person name="Orphan V.J."/>
        </authorList>
    </citation>
    <scope>NUCLEOTIDE SEQUENCE</scope>
    <source>
        <strain evidence="10">PM71</strain>
    </source>
</reference>
<dbReference type="PIRSF" id="PIRSF016578">
    <property type="entry name" value="HsaA"/>
    <property type="match status" value="1"/>
</dbReference>
<evidence type="ECO:0000256" key="5">
    <source>
        <dbReference type="ARBA" id="ARBA00023002"/>
    </source>
</evidence>
<dbReference type="InterPro" id="IPR046373">
    <property type="entry name" value="Acyl-CoA_Oxase/DH_mid-dom_sf"/>
</dbReference>
<dbReference type="Gene3D" id="1.10.540.10">
    <property type="entry name" value="Acyl-CoA dehydrogenase/oxidase, N-terminal domain"/>
    <property type="match status" value="1"/>
</dbReference>
<dbReference type="GO" id="GO:0003995">
    <property type="term" value="F:acyl-CoA dehydrogenase activity"/>
    <property type="evidence" value="ECO:0007669"/>
    <property type="project" value="InterPro"/>
</dbReference>
<keyword evidence="3 6" id="KW-0285">Flavoprotein</keyword>
<comment type="cofactor">
    <cofactor evidence="1 6">
        <name>FAD</name>
        <dbReference type="ChEBI" id="CHEBI:57692"/>
    </cofactor>
</comment>
<dbReference type="InterPro" id="IPR006089">
    <property type="entry name" value="Acyl-CoA_DH_CS"/>
</dbReference>
<dbReference type="InterPro" id="IPR013786">
    <property type="entry name" value="AcylCoA_DH/ox_N"/>
</dbReference>
<dbReference type="InterPro" id="IPR009100">
    <property type="entry name" value="AcylCoA_DH/oxidase_NM_dom_sf"/>
</dbReference>
<dbReference type="FunFam" id="1.20.140.10:FF:000001">
    <property type="entry name" value="Acyl-CoA dehydrogenase"/>
    <property type="match status" value="1"/>
</dbReference>
<comment type="similarity">
    <text evidence="2 6">Belongs to the acyl-CoA dehydrogenase family.</text>
</comment>
<dbReference type="Gene3D" id="2.40.110.10">
    <property type="entry name" value="Butyryl-CoA Dehydrogenase, subunit A, domain 2"/>
    <property type="match status" value="1"/>
</dbReference>
<evidence type="ECO:0000259" key="8">
    <source>
        <dbReference type="Pfam" id="PF02770"/>
    </source>
</evidence>
<evidence type="ECO:0000259" key="9">
    <source>
        <dbReference type="Pfam" id="PF02771"/>
    </source>
</evidence>
<dbReference type="PROSITE" id="PS00072">
    <property type="entry name" value="ACYL_COA_DH_1"/>
    <property type="match status" value="1"/>
</dbReference>
<dbReference type="Pfam" id="PF00441">
    <property type="entry name" value="Acyl-CoA_dh_1"/>
    <property type="match status" value="1"/>
</dbReference>